<protein>
    <recommendedName>
        <fullName evidence="3">ATP-grasp domain-containing protein</fullName>
    </recommendedName>
</protein>
<dbReference type="RefSeq" id="WP_162084532.1">
    <property type="nucleotide sequence ID" value="NZ_AP021881.1"/>
</dbReference>
<organism evidence="1 2">
    <name type="scientific">Sulfuriferula nivalis</name>
    <dbReference type="NCBI Taxonomy" id="2675298"/>
    <lineage>
        <taxon>Bacteria</taxon>
        <taxon>Pseudomonadati</taxon>
        <taxon>Pseudomonadota</taxon>
        <taxon>Betaproteobacteria</taxon>
        <taxon>Nitrosomonadales</taxon>
        <taxon>Sulfuricellaceae</taxon>
        <taxon>Sulfuriferula</taxon>
    </lineage>
</organism>
<dbReference type="KEGG" id="sniv:SFSGTM_13460"/>
<dbReference type="EMBL" id="AP021881">
    <property type="protein sequence ID" value="BBP00638.1"/>
    <property type="molecule type" value="Genomic_DNA"/>
</dbReference>
<evidence type="ECO:0000313" key="2">
    <source>
        <dbReference type="Proteomes" id="UP000463939"/>
    </source>
</evidence>
<reference evidence="2" key="1">
    <citation type="submission" date="2019-11" db="EMBL/GenBank/DDBJ databases">
        <title>Isolation and characterization of a novel species in the genus Sulfuriferula.</title>
        <authorList>
            <person name="Mochizuki J."/>
            <person name="Kojima H."/>
            <person name="Fukui M."/>
        </authorList>
    </citation>
    <scope>NUCLEOTIDE SEQUENCE [LARGE SCALE GENOMIC DNA]</scope>
    <source>
        <strain evidence="2">SGTM</strain>
    </source>
</reference>
<name>A0A809S1Z5_9PROT</name>
<dbReference type="Proteomes" id="UP000463939">
    <property type="component" value="Chromosome"/>
</dbReference>
<evidence type="ECO:0000313" key="1">
    <source>
        <dbReference type="EMBL" id="BBP00638.1"/>
    </source>
</evidence>
<dbReference type="AlphaFoldDB" id="A0A809S1Z5"/>
<accession>A0A809S1Z5</accession>
<dbReference type="SUPFAM" id="SSF56059">
    <property type="entry name" value="Glutathione synthetase ATP-binding domain-like"/>
    <property type="match status" value="1"/>
</dbReference>
<proteinExistence type="predicted"/>
<sequence>MQSFELTDMALDTIASFASLGRVKLGEMPDLIAKMHEHPSDAARFYMGLFQLFTITGNNDFAQSMQARALALNTIYRVEGSSQPSIRLLAFMVAGTITDNTPLDYLIENSDIQLDVVYLVPGEPLPDLLPEHDVAIIAFGESDKDLSSLEMMKAIVDDWPRPILNRPQRVLFCARDKLYALIRDIPDLLIMPTLRVDRASLENITVANATISAVLGGGTYPITVRPLVSHGGKGLSKIENVMELQNYLANAPESEFFVSFFSEYRSVDGYYRKVRIALIDGVPYVCHLAIGEHWIVHYQTANMADSIEKREEEARFMREFDTDFARRHQVALSTLAERLGLDYVVIDCAETIAGELLIFEIDNRGWIHATDDINVFGYKQAVMNKAFAAFRAMLVKAMHAC</sequence>
<gene>
    <name evidence="1" type="ORF">SFSGTM_13460</name>
</gene>
<evidence type="ECO:0008006" key="3">
    <source>
        <dbReference type="Google" id="ProtNLM"/>
    </source>
</evidence>
<keyword evidence="2" id="KW-1185">Reference proteome</keyword>